<dbReference type="EMBL" id="JAZGQO010000001">
    <property type="protein sequence ID" value="KAK6195975.1"/>
    <property type="molecule type" value="Genomic_DNA"/>
</dbReference>
<dbReference type="SUPFAM" id="SSF48371">
    <property type="entry name" value="ARM repeat"/>
    <property type="match status" value="1"/>
</dbReference>
<dbReference type="PANTHER" id="PTHR11199:SF0">
    <property type="entry name" value="LD34181P-RELATED"/>
    <property type="match status" value="1"/>
</dbReference>
<comment type="caution">
    <text evidence="5">The sequence shown here is derived from an EMBL/GenBank/DDBJ whole genome shotgun (WGS) entry which is preliminary data.</text>
</comment>
<feature type="compositionally biased region" description="Low complexity" evidence="3">
    <location>
        <begin position="1162"/>
        <end position="1194"/>
    </location>
</feature>
<feature type="coiled-coil region" evidence="2">
    <location>
        <begin position="239"/>
        <end position="289"/>
    </location>
</feature>
<dbReference type="PANTHER" id="PTHR11199">
    <property type="entry name" value="STROMAL ANTIGEN"/>
    <property type="match status" value="1"/>
</dbReference>
<dbReference type="GO" id="GO:0003682">
    <property type="term" value="F:chromatin binding"/>
    <property type="evidence" value="ECO:0007669"/>
    <property type="project" value="TreeGrafter"/>
</dbReference>
<dbReference type="InterPro" id="IPR056396">
    <property type="entry name" value="HEAT_SCC3-SA"/>
</dbReference>
<dbReference type="GO" id="GO:0007062">
    <property type="term" value="P:sister chromatid cohesion"/>
    <property type="evidence" value="ECO:0007669"/>
    <property type="project" value="UniProtKB-ARBA"/>
</dbReference>
<dbReference type="InterPro" id="IPR016024">
    <property type="entry name" value="ARM-type_fold"/>
</dbReference>
<dbReference type="InterPro" id="IPR039662">
    <property type="entry name" value="Cohesin_Scc3/SA"/>
</dbReference>
<dbReference type="PROSITE" id="PS51425">
    <property type="entry name" value="SCD"/>
    <property type="match status" value="1"/>
</dbReference>
<feature type="domain" description="SCD" evidence="4">
    <location>
        <begin position="298"/>
        <end position="383"/>
    </location>
</feature>
<evidence type="ECO:0000256" key="3">
    <source>
        <dbReference type="SAM" id="MobiDB-lite"/>
    </source>
</evidence>
<dbReference type="GO" id="GO:0005634">
    <property type="term" value="C:nucleus"/>
    <property type="evidence" value="ECO:0007669"/>
    <property type="project" value="TreeGrafter"/>
</dbReference>
<organism evidence="5 6">
    <name type="scientific">Patella caerulea</name>
    <name type="common">Rayed Mediterranean limpet</name>
    <dbReference type="NCBI Taxonomy" id="87958"/>
    <lineage>
        <taxon>Eukaryota</taxon>
        <taxon>Metazoa</taxon>
        <taxon>Spiralia</taxon>
        <taxon>Lophotrochozoa</taxon>
        <taxon>Mollusca</taxon>
        <taxon>Gastropoda</taxon>
        <taxon>Patellogastropoda</taxon>
        <taxon>Patelloidea</taxon>
        <taxon>Patellidae</taxon>
        <taxon>Patella</taxon>
    </lineage>
</organism>
<feature type="region of interest" description="Disordered" evidence="3">
    <location>
        <begin position="1"/>
        <end position="75"/>
    </location>
</feature>
<sequence>MPAARGRKGKEAAAAKKAREQEEALLDTSSEHLEPASEGFMPEAESDTEFEEPKAKGKKGGKKDGSKRMKKDMTKKKVVEEEFEGDGSLFDIVRLGRASLQAVVDDWIETYKANRDTALLELIQFFIQCSGCKGKITPYMYTNMEHAEIIRKMTEEFDEESGDYPFISSGPQWKKFKTNFCEFVQVLVRQCQYSIIYDQYMMDNIISLLTGLTDSQVRAFRHTSTMAAMKLMTALVDVALNLSINLDNTQRQYESERAKQQNKRASERLELLMTKRQELEENQAEIRNMLTYIFKGVFVHRYRDTQPEIRKICMGEIGVWMKKYPNMFLDDSYLKYVGWTMYDKGGDVRLCCLKTLSPLYYSNDLSPKLELFTNRFKDRIVEMTLDKEYEVAVAAVKLACSILKFSDNVLADKDCENVYELVYSSHRQVAQAAGDFLNTKLFSRDEEENRHLKSLKGKKLSPNTPLIRDLVQFFIESELHEHGAYLVDSLWEINEMMKDWECMTDLLLEDPSKGEEPLDDRQETSLIEIMVCCVKQAATGESPVGRGPANKRLTAKEQKQVSEDKTKLTEHFIVTLPQLLLKYLMDAEKVANLLQIPQYFELEIYTSSRQEKHLDSLLRYLHEIVEKHTDTEVLEAATKCFEALCNEEYAIAGKCDVARKTLIDSLVVKYRDAMQDFFTEGDEPDDDEAFALLASLKRIHTFYCCHDLGNWDLWEDLFHVIRCANENSAIPEEIITKAVSACSMALLWYLQKIDEKNPDKDRLRYIKKRLNNLMRHCNNLLLHQLDKVVEEAYITICDLLVVFSRNLAEFHPDMKQLVFEPDKNLQNELSNFLSEKVFVEDDDEDVDENVKIEELHKRRNFLACFCKLVVYNIISIRTGANMFKHYMKFYNDYGDIIKATLSKSREINKVLTAKTLALSLTQLYKELQNEQGTIERSSDVFQSIKELSRRFALSFGLDQVKNREAVAAMHKEGIVFSLQPADGDPEGHVPPNLPFLEVLCEFTNKLMKQDKKVVLGYLDNHIPGGFAAARGDEWQPYFTYRNSLTQGDGEINPITLKQATQKRFGKRKADTFNDESLESSYDAMPTPAATVGLPMHQSTAVKRQRMMEMEDQMMSDHGSEQDFDDHRMSQASWLNSQHGRAQMQRQQEAGYGRRQIPNVPHQESSSEQGSIGEFESPQSVGQPPQPPRHGYYQQPPHPQQHHSQQMGQQQQQGRFYQGFFEDDSQYIDDASAHQHPAAPAYSEASSNPSY</sequence>
<dbReference type="Proteomes" id="UP001347796">
    <property type="component" value="Unassembled WGS sequence"/>
</dbReference>
<dbReference type="Pfam" id="PF24571">
    <property type="entry name" value="HEAT_SCC3-SA"/>
    <property type="match status" value="1"/>
</dbReference>
<evidence type="ECO:0000256" key="1">
    <source>
        <dbReference type="ARBA" id="ARBA00005486"/>
    </source>
</evidence>
<evidence type="ECO:0000256" key="2">
    <source>
        <dbReference type="SAM" id="Coils"/>
    </source>
</evidence>
<dbReference type="InterPro" id="IPR013721">
    <property type="entry name" value="STAG"/>
</dbReference>
<feature type="region of interest" description="Disordered" evidence="3">
    <location>
        <begin position="1133"/>
        <end position="1250"/>
    </location>
</feature>
<name>A0AAN8KDQ2_PATCE</name>
<feature type="compositionally biased region" description="Basic and acidic residues" evidence="3">
    <location>
        <begin position="62"/>
        <end position="75"/>
    </location>
</feature>
<feature type="compositionally biased region" description="Basic and acidic residues" evidence="3">
    <location>
        <begin position="9"/>
        <end position="22"/>
    </location>
</feature>
<dbReference type="GO" id="GO:0000785">
    <property type="term" value="C:chromatin"/>
    <property type="evidence" value="ECO:0007669"/>
    <property type="project" value="TreeGrafter"/>
</dbReference>
<keyword evidence="6" id="KW-1185">Reference proteome</keyword>
<proteinExistence type="inferred from homology"/>
<dbReference type="AlphaFoldDB" id="A0AAN8KDQ2"/>
<evidence type="ECO:0000259" key="4">
    <source>
        <dbReference type="PROSITE" id="PS51425"/>
    </source>
</evidence>
<feature type="compositionally biased region" description="Low complexity" evidence="3">
    <location>
        <begin position="1201"/>
        <end position="1213"/>
    </location>
</feature>
<dbReference type="InterPro" id="IPR020839">
    <property type="entry name" value="SCD"/>
</dbReference>
<evidence type="ECO:0000313" key="5">
    <source>
        <dbReference type="EMBL" id="KAK6195975.1"/>
    </source>
</evidence>
<dbReference type="GO" id="GO:0008278">
    <property type="term" value="C:cohesin complex"/>
    <property type="evidence" value="ECO:0007669"/>
    <property type="project" value="TreeGrafter"/>
</dbReference>
<dbReference type="Pfam" id="PF08514">
    <property type="entry name" value="STAG"/>
    <property type="match status" value="1"/>
</dbReference>
<gene>
    <name evidence="5" type="ORF">SNE40_001290</name>
</gene>
<accession>A0AAN8KDQ2</accession>
<protein>
    <recommendedName>
        <fullName evidence="4">SCD domain-containing protein</fullName>
    </recommendedName>
</protein>
<comment type="similarity">
    <text evidence="1">Belongs to the SCC3 family.</text>
</comment>
<keyword evidence="2" id="KW-0175">Coiled coil</keyword>
<evidence type="ECO:0000313" key="6">
    <source>
        <dbReference type="Proteomes" id="UP001347796"/>
    </source>
</evidence>
<reference evidence="5 6" key="1">
    <citation type="submission" date="2024-01" db="EMBL/GenBank/DDBJ databases">
        <title>The genome of the rayed Mediterranean limpet Patella caerulea (Linnaeus, 1758).</title>
        <authorList>
            <person name="Anh-Thu Weber A."/>
            <person name="Halstead-Nussloch G."/>
        </authorList>
    </citation>
    <scope>NUCLEOTIDE SEQUENCE [LARGE SCALE GENOMIC DNA]</scope>
    <source>
        <strain evidence="5">AATW-2023a</strain>
        <tissue evidence="5">Whole specimen</tissue>
    </source>
</reference>
<feature type="compositionally biased region" description="Polar residues" evidence="3">
    <location>
        <begin position="1133"/>
        <end position="1147"/>
    </location>
</feature>
<dbReference type="Pfam" id="PF21581">
    <property type="entry name" value="SCD"/>
    <property type="match status" value="1"/>
</dbReference>